<keyword evidence="2" id="KW-0418">Kinase</keyword>
<proteinExistence type="predicted"/>
<dbReference type="SUPFAM" id="SSF52540">
    <property type="entry name" value="P-loop containing nucleoside triphosphate hydrolases"/>
    <property type="match status" value="1"/>
</dbReference>
<name>A0A4R6SQ00_LABRH</name>
<dbReference type="SMART" id="SM00382">
    <property type="entry name" value="AAA"/>
    <property type="match status" value="1"/>
</dbReference>
<reference evidence="2 3" key="1">
    <citation type="submission" date="2019-03" db="EMBL/GenBank/DDBJ databases">
        <title>Genomic Encyclopedia of Type Strains, Phase IV (KMG-IV): sequencing the most valuable type-strain genomes for metagenomic binning, comparative biology and taxonomic classification.</title>
        <authorList>
            <person name="Goeker M."/>
        </authorList>
    </citation>
    <scope>NUCLEOTIDE SEQUENCE [LARGE SCALE GENOMIC DNA]</scope>
    <source>
        <strain evidence="2 3">DSM 45361</strain>
    </source>
</reference>
<dbReference type="InterPro" id="IPR003593">
    <property type="entry name" value="AAA+_ATPase"/>
</dbReference>
<dbReference type="GO" id="GO:0005524">
    <property type="term" value="F:ATP binding"/>
    <property type="evidence" value="ECO:0007669"/>
    <property type="project" value="InterPro"/>
</dbReference>
<dbReference type="GO" id="GO:0016301">
    <property type="term" value="F:kinase activity"/>
    <property type="evidence" value="ECO:0007669"/>
    <property type="project" value="UniProtKB-KW"/>
</dbReference>
<protein>
    <submittedName>
        <fullName evidence="2">Phosphoribulokinase/uridine kinase family protein</fullName>
    </submittedName>
</protein>
<dbReference type="InterPro" id="IPR027417">
    <property type="entry name" value="P-loop_NTPase"/>
</dbReference>
<dbReference type="Gene3D" id="3.40.50.300">
    <property type="entry name" value="P-loop containing nucleotide triphosphate hydrolases"/>
    <property type="match status" value="2"/>
</dbReference>
<keyword evidence="2" id="KW-0808">Transferase</keyword>
<dbReference type="Pfam" id="PF00485">
    <property type="entry name" value="PRK"/>
    <property type="match status" value="1"/>
</dbReference>
<evidence type="ECO:0000259" key="1">
    <source>
        <dbReference type="SMART" id="SM00382"/>
    </source>
</evidence>
<feature type="domain" description="AAA+ ATPase" evidence="1">
    <location>
        <begin position="23"/>
        <end position="157"/>
    </location>
</feature>
<dbReference type="AlphaFoldDB" id="A0A4R6SQ00"/>
<comment type="caution">
    <text evidence="2">The sequence shown here is derived from an EMBL/GenBank/DDBJ whole genome shotgun (WGS) entry which is preliminary data.</text>
</comment>
<dbReference type="PANTHER" id="PTHR10285">
    <property type="entry name" value="URIDINE KINASE"/>
    <property type="match status" value="1"/>
</dbReference>
<dbReference type="NCBIfam" id="NF006743">
    <property type="entry name" value="PRK09270.1-2"/>
    <property type="match status" value="1"/>
</dbReference>
<organism evidence="2 3">
    <name type="scientific">Labedaea rhizosphaerae</name>
    <dbReference type="NCBI Taxonomy" id="598644"/>
    <lineage>
        <taxon>Bacteria</taxon>
        <taxon>Bacillati</taxon>
        <taxon>Actinomycetota</taxon>
        <taxon>Actinomycetes</taxon>
        <taxon>Pseudonocardiales</taxon>
        <taxon>Pseudonocardiaceae</taxon>
        <taxon>Labedaea</taxon>
    </lineage>
</organism>
<keyword evidence="3" id="KW-1185">Reference proteome</keyword>
<sequence length="208" mass="22682">MRQTASVHTVTKLLERVAGMGGGRRIVGICGPPGAGKSTLAARLAARTPAITVPMDGFHLANAELDRLGRRARKGAPDTFDAHGYVHLLRRLRAQDEPTVYAPEFDRDLDEPVAGAIPVPRDARLVITEGNYLLLDTAPWAAIRPLLDEVWYLDPDDGERVAWLIARHRSFGESPAQARVHALGSDQRNAELVAGTRARADLVLHKIP</sequence>
<gene>
    <name evidence="2" type="ORF">EV186_1011303</name>
</gene>
<dbReference type="EMBL" id="SNXZ01000001">
    <property type="protein sequence ID" value="TDQ05333.1"/>
    <property type="molecule type" value="Genomic_DNA"/>
</dbReference>
<dbReference type="Proteomes" id="UP000295444">
    <property type="component" value="Unassembled WGS sequence"/>
</dbReference>
<dbReference type="InterPro" id="IPR006083">
    <property type="entry name" value="PRK/URK"/>
</dbReference>
<accession>A0A4R6SQ00</accession>
<evidence type="ECO:0000313" key="3">
    <source>
        <dbReference type="Proteomes" id="UP000295444"/>
    </source>
</evidence>
<evidence type="ECO:0000313" key="2">
    <source>
        <dbReference type="EMBL" id="TDQ05333.1"/>
    </source>
</evidence>